<feature type="non-terminal residue" evidence="1">
    <location>
        <position position="85"/>
    </location>
</feature>
<dbReference type="AlphaFoldDB" id="A0A1A8HBG3"/>
<accession>A0A1A8HBG3</accession>
<dbReference type="EMBL" id="HAEC01011853">
    <property type="protein sequence ID" value="SBQ80070.1"/>
    <property type="molecule type" value="Transcribed_RNA"/>
</dbReference>
<protein>
    <submittedName>
        <fullName evidence="1">Uncharacterized protein</fullName>
    </submittedName>
</protein>
<gene>
    <name evidence="1" type="primary">CU459095.1</name>
</gene>
<organism evidence="1">
    <name type="scientific">Nothobranchius korthausae</name>
    <dbReference type="NCBI Taxonomy" id="1143690"/>
    <lineage>
        <taxon>Eukaryota</taxon>
        <taxon>Metazoa</taxon>
        <taxon>Chordata</taxon>
        <taxon>Craniata</taxon>
        <taxon>Vertebrata</taxon>
        <taxon>Euteleostomi</taxon>
        <taxon>Actinopterygii</taxon>
        <taxon>Neopterygii</taxon>
        <taxon>Teleostei</taxon>
        <taxon>Neoteleostei</taxon>
        <taxon>Acanthomorphata</taxon>
        <taxon>Ovalentaria</taxon>
        <taxon>Atherinomorphae</taxon>
        <taxon>Cyprinodontiformes</taxon>
        <taxon>Nothobranchiidae</taxon>
        <taxon>Nothobranchius</taxon>
    </lineage>
</organism>
<reference evidence="1" key="2">
    <citation type="submission" date="2016-06" db="EMBL/GenBank/DDBJ databases">
        <title>The genome of a short-lived fish provides insights into sex chromosome evolution and the genetic control of aging.</title>
        <authorList>
            <person name="Reichwald K."/>
            <person name="Felder M."/>
            <person name="Petzold A."/>
            <person name="Koch P."/>
            <person name="Groth M."/>
            <person name="Platzer M."/>
        </authorList>
    </citation>
    <scope>NUCLEOTIDE SEQUENCE</scope>
    <source>
        <tissue evidence="1">Brain</tissue>
    </source>
</reference>
<proteinExistence type="predicted"/>
<evidence type="ECO:0000313" key="1">
    <source>
        <dbReference type="EMBL" id="SBQ80070.1"/>
    </source>
</evidence>
<reference evidence="1" key="1">
    <citation type="submission" date="2016-05" db="EMBL/GenBank/DDBJ databases">
        <authorList>
            <person name="Lavstsen T."/>
            <person name="Jespersen J.S."/>
        </authorList>
    </citation>
    <scope>NUCLEOTIDE SEQUENCE</scope>
    <source>
        <tissue evidence="1">Brain</tissue>
    </source>
</reference>
<feature type="non-terminal residue" evidence="1">
    <location>
        <position position="1"/>
    </location>
</feature>
<name>A0A1A8HBG3_9TELE</name>
<sequence>HTHMHVRAHTHTFHCNIKFLMLEKVQHYVMILFLPKTCCHSNHSHTSSAPFIPPVPSATSFTTPAPPAIKDPFSHSAIARLSNVF</sequence>